<name>A0A9N9FK67_9GLOM</name>
<accession>A0A9N9FK67</accession>
<keyword evidence="3" id="KW-1185">Reference proteome</keyword>
<dbReference type="Pfam" id="PF12937">
    <property type="entry name" value="F-box-like"/>
    <property type="match status" value="1"/>
</dbReference>
<sequence>MDFTQILPSEVTIDLFKNLDAKNLCSLSLVSRNWNILVSDNHLWTEIALKRWENKQGMKEICTDTHSLWYLKPGTWKKAYILVEKEAHRTRLEMEDLCETTWIFKFNNALAFHAGSPKFLRNGRYIHEGMMDGTLPWKFTNGCVRVSQFPHLSPSRPDPTDHKSDWGLKLKNVYVTFSSVDHTGFQRRLREFNCELALELGIDYPTEAGLQNIT</sequence>
<evidence type="ECO:0000313" key="2">
    <source>
        <dbReference type="EMBL" id="CAG8538774.1"/>
    </source>
</evidence>
<dbReference type="InterPro" id="IPR001810">
    <property type="entry name" value="F-box_dom"/>
</dbReference>
<organism evidence="2 3">
    <name type="scientific">Ambispora gerdemannii</name>
    <dbReference type="NCBI Taxonomy" id="144530"/>
    <lineage>
        <taxon>Eukaryota</taxon>
        <taxon>Fungi</taxon>
        <taxon>Fungi incertae sedis</taxon>
        <taxon>Mucoromycota</taxon>
        <taxon>Glomeromycotina</taxon>
        <taxon>Glomeromycetes</taxon>
        <taxon>Archaeosporales</taxon>
        <taxon>Ambisporaceae</taxon>
        <taxon>Ambispora</taxon>
    </lineage>
</organism>
<dbReference type="PANTHER" id="PTHR48218">
    <property type="entry name" value="F-BOX DOMAIN CONTAINING PROTEIN"/>
    <property type="match status" value="1"/>
</dbReference>
<dbReference type="AlphaFoldDB" id="A0A9N9FK67"/>
<dbReference type="SUPFAM" id="SSF81383">
    <property type="entry name" value="F-box domain"/>
    <property type="match status" value="1"/>
</dbReference>
<gene>
    <name evidence="2" type="ORF">AGERDE_LOCUS6079</name>
</gene>
<dbReference type="OrthoDB" id="10257471at2759"/>
<dbReference type="EMBL" id="CAJVPL010000898">
    <property type="protein sequence ID" value="CAG8538774.1"/>
    <property type="molecule type" value="Genomic_DNA"/>
</dbReference>
<dbReference type="Proteomes" id="UP000789831">
    <property type="component" value="Unassembled WGS sequence"/>
</dbReference>
<evidence type="ECO:0000313" key="3">
    <source>
        <dbReference type="Proteomes" id="UP000789831"/>
    </source>
</evidence>
<reference evidence="2" key="1">
    <citation type="submission" date="2021-06" db="EMBL/GenBank/DDBJ databases">
        <authorList>
            <person name="Kallberg Y."/>
            <person name="Tangrot J."/>
            <person name="Rosling A."/>
        </authorList>
    </citation>
    <scope>NUCLEOTIDE SEQUENCE</scope>
    <source>
        <strain evidence="2">MT106</strain>
    </source>
</reference>
<dbReference type="PROSITE" id="PS50181">
    <property type="entry name" value="FBOX"/>
    <property type="match status" value="1"/>
</dbReference>
<dbReference type="PANTHER" id="PTHR48218:SF3">
    <property type="entry name" value="OS07G0170800 PROTEIN"/>
    <property type="match status" value="1"/>
</dbReference>
<comment type="caution">
    <text evidence="2">The sequence shown here is derived from an EMBL/GenBank/DDBJ whole genome shotgun (WGS) entry which is preliminary data.</text>
</comment>
<evidence type="ECO:0000259" key="1">
    <source>
        <dbReference type="PROSITE" id="PS50181"/>
    </source>
</evidence>
<feature type="domain" description="F-box" evidence="1">
    <location>
        <begin position="1"/>
        <end position="47"/>
    </location>
</feature>
<protein>
    <submittedName>
        <fullName evidence="2">12844_t:CDS:1</fullName>
    </submittedName>
</protein>
<dbReference type="InterPro" id="IPR036047">
    <property type="entry name" value="F-box-like_dom_sf"/>
</dbReference>
<dbReference type="SMART" id="SM00256">
    <property type="entry name" value="FBOX"/>
    <property type="match status" value="1"/>
</dbReference>
<proteinExistence type="predicted"/>
<dbReference type="Gene3D" id="1.20.1280.50">
    <property type="match status" value="1"/>
</dbReference>